<dbReference type="Gene3D" id="3.60.20.10">
    <property type="entry name" value="Glutamine Phosphoribosylpyrophosphate, subunit 1, domain 1"/>
    <property type="match status" value="1"/>
</dbReference>
<dbReference type="Proteomes" id="UP000252100">
    <property type="component" value="Chromosome"/>
</dbReference>
<dbReference type="InterPro" id="IPR010430">
    <property type="entry name" value="DUF1028"/>
</dbReference>
<dbReference type="SUPFAM" id="SSF56235">
    <property type="entry name" value="N-terminal nucleophile aminohydrolases (Ntn hydrolases)"/>
    <property type="match status" value="1"/>
</dbReference>
<dbReference type="Pfam" id="PF06267">
    <property type="entry name" value="DUF1028"/>
    <property type="match status" value="1"/>
</dbReference>
<dbReference type="EMBL" id="CP031092">
    <property type="protein sequence ID" value="AXF55246.1"/>
    <property type="molecule type" value="Genomic_DNA"/>
</dbReference>
<dbReference type="PANTHER" id="PTHR39328">
    <property type="entry name" value="BLL2871 PROTEIN"/>
    <property type="match status" value="1"/>
</dbReference>
<dbReference type="PANTHER" id="PTHR39328:SF1">
    <property type="entry name" value="BLL2871 PROTEIN"/>
    <property type="match status" value="1"/>
</dbReference>
<gene>
    <name evidence="1" type="ORF">DT065_03905</name>
</gene>
<dbReference type="KEGG" id="rue:DT065_03905"/>
<protein>
    <submittedName>
        <fullName evidence="1">DUF1028 domain-containing protein</fullName>
    </submittedName>
</protein>
<proteinExistence type="predicted"/>
<organism evidence="1 2">
    <name type="scientific">Salicibibacter kimchii</name>
    <dbReference type="NCBI Taxonomy" id="2099786"/>
    <lineage>
        <taxon>Bacteria</taxon>
        <taxon>Bacillati</taxon>
        <taxon>Bacillota</taxon>
        <taxon>Bacilli</taxon>
        <taxon>Bacillales</taxon>
        <taxon>Bacillaceae</taxon>
        <taxon>Salicibibacter</taxon>
    </lineage>
</organism>
<reference evidence="1 2" key="1">
    <citation type="journal article" date="2018" name="J. Microbiol.">
        <title>Salicibibacter kimchii gen. nov., sp. nov., a moderately halophilic and alkalitolerant bacterium in the family Bacillaceae, isolated from kimchi.</title>
        <authorList>
            <person name="Jang J.Y."/>
            <person name="Oh Y.J."/>
            <person name="Lim S.K."/>
            <person name="Park H.K."/>
            <person name="Lee C."/>
            <person name="Kim J.Y."/>
            <person name="Lee M.A."/>
            <person name="Choi H.J."/>
        </authorList>
    </citation>
    <scope>NUCLEOTIDE SEQUENCE [LARGE SCALE GENOMIC DNA]</scope>
    <source>
        <strain evidence="1 2">NKC1-1</strain>
    </source>
</reference>
<name>A0A345BWB5_9BACI</name>
<dbReference type="AlphaFoldDB" id="A0A345BWB5"/>
<keyword evidence="2" id="KW-1185">Reference proteome</keyword>
<dbReference type="RefSeq" id="WP_114371059.1">
    <property type="nucleotide sequence ID" value="NZ_CP031092.1"/>
</dbReference>
<evidence type="ECO:0000313" key="2">
    <source>
        <dbReference type="Proteomes" id="UP000252100"/>
    </source>
</evidence>
<evidence type="ECO:0000313" key="1">
    <source>
        <dbReference type="EMBL" id="AXF55246.1"/>
    </source>
</evidence>
<dbReference type="InterPro" id="IPR029055">
    <property type="entry name" value="Ntn_hydrolases_N"/>
</dbReference>
<dbReference type="OrthoDB" id="9790012at2"/>
<accession>A0A345BWB5</accession>
<sequence length="236" mass="25645">MLKLNTFSITARCEKTGQFGVAVSTNLPAVGSMCPFVKAEVGAIATQSFVNPYIGINGLKYLEVGMSAQEVLDHIKKEDPEPELRQFSIVDNTGQAVAFSGERCDGWYGHRVGNTYAVAGNMLVGEDTILEMEASFHKTVDLSLAERLMKALGAGQAAGGDKRGRQSAALKVVSTEDYPLVDLRVDEHSDPVNELARVYEVAQTDLFPFIESLPTIENPKGHFAFGSLDITQEDKE</sequence>